<evidence type="ECO:0000256" key="17">
    <source>
        <dbReference type="SAM" id="Coils"/>
    </source>
</evidence>
<evidence type="ECO:0000256" key="12">
    <source>
        <dbReference type="ARBA" id="ARBA00025614"/>
    </source>
</evidence>
<evidence type="ECO:0000256" key="9">
    <source>
        <dbReference type="ARBA" id="ARBA00023136"/>
    </source>
</evidence>
<dbReference type="GO" id="GO:0046933">
    <property type="term" value="F:proton-transporting ATP synthase activity, rotational mechanism"/>
    <property type="evidence" value="ECO:0007669"/>
    <property type="project" value="UniProtKB-UniRule"/>
</dbReference>
<keyword evidence="10 15" id="KW-0066">ATP synthesis</keyword>
<dbReference type="InParanoid" id="A0A2S8SV97"/>
<dbReference type="Proteomes" id="UP000237684">
    <property type="component" value="Unassembled WGS sequence"/>
</dbReference>
<dbReference type="HAMAP" id="MF_01398">
    <property type="entry name" value="ATP_synth_b_bprime"/>
    <property type="match status" value="1"/>
</dbReference>
<dbReference type="GO" id="GO:0012505">
    <property type="term" value="C:endomembrane system"/>
    <property type="evidence" value="ECO:0007669"/>
    <property type="project" value="UniProtKB-SubCell"/>
</dbReference>
<evidence type="ECO:0000256" key="10">
    <source>
        <dbReference type="ARBA" id="ARBA00023310"/>
    </source>
</evidence>
<dbReference type="InterPro" id="IPR005864">
    <property type="entry name" value="ATP_synth_F0_bsu_bac"/>
</dbReference>
<keyword evidence="8 15" id="KW-0406">Ion transport</keyword>
<evidence type="ECO:0000256" key="5">
    <source>
        <dbReference type="ARBA" id="ARBA00022692"/>
    </source>
</evidence>
<evidence type="ECO:0000256" key="3">
    <source>
        <dbReference type="ARBA" id="ARBA00022475"/>
    </source>
</evidence>
<dbReference type="OrthoDB" id="1766706at2"/>
<reference evidence="18 19" key="1">
    <citation type="journal article" date="2018" name="Syst. Appl. Microbiol.">
        <title>Abditibacterium utsteinense sp. nov., the first cultivated member of candidate phylum FBP, isolated from ice-free Antarctic soil samples.</title>
        <authorList>
            <person name="Tahon G."/>
            <person name="Tytgat B."/>
            <person name="Lebbe L."/>
            <person name="Carlier A."/>
            <person name="Willems A."/>
        </authorList>
    </citation>
    <scope>NUCLEOTIDE SEQUENCE [LARGE SCALE GENOMIC DNA]</scope>
    <source>
        <strain evidence="18 19">LMG 29911</strain>
    </source>
</reference>
<keyword evidence="17" id="KW-0175">Coiled coil</keyword>
<dbReference type="AlphaFoldDB" id="A0A2S8SV97"/>
<evidence type="ECO:0000256" key="1">
    <source>
        <dbReference type="ARBA" id="ARBA00005513"/>
    </source>
</evidence>
<evidence type="ECO:0000256" key="7">
    <source>
        <dbReference type="ARBA" id="ARBA00022989"/>
    </source>
</evidence>
<dbReference type="RefSeq" id="WP_105483077.1">
    <property type="nucleotide sequence ID" value="NZ_NIGF01000004.1"/>
</dbReference>
<keyword evidence="9 15" id="KW-0472">Membrane</keyword>
<comment type="subcellular location">
    <subcellularLocation>
        <location evidence="15">Cell membrane</location>
        <topology evidence="15">Single-pass membrane protein</topology>
    </subcellularLocation>
    <subcellularLocation>
        <location evidence="14">Endomembrane system</location>
        <topology evidence="14">Single-pass membrane protein</topology>
    </subcellularLocation>
</comment>
<proteinExistence type="inferred from homology"/>
<feature type="transmembrane region" description="Helical" evidence="15">
    <location>
        <begin position="14"/>
        <end position="34"/>
    </location>
</feature>
<evidence type="ECO:0000313" key="18">
    <source>
        <dbReference type="EMBL" id="PQV64712.1"/>
    </source>
</evidence>
<dbReference type="EMBL" id="NIGF01000004">
    <property type="protein sequence ID" value="PQV64712.1"/>
    <property type="molecule type" value="Genomic_DNA"/>
</dbReference>
<gene>
    <name evidence="15" type="primary">atpF</name>
    <name evidence="18" type="ORF">B1R32_104211</name>
</gene>
<keyword evidence="2 15" id="KW-0813">Transport</keyword>
<evidence type="ECO:0000256" key="14">
    <source>
        <dbReference type="ARBA" id="ARBA00037847"/>
    </source>
</evidence>
<comment type="caution">
    <text evidence="18">The sequence shown here is derived from an EMBL/GenBank/DDBJ whole genome shotgun (WGS) entry which is preliminary data.</text>
</comment>
<keyword evidence="4 15" id="KW-0138">CF(0)</keyword>
<comment type="function">
    <text evidence="12">Component of the F(0) channel, it forms part of the peripheral stalk, linking F(1) to F(0). The b'-subunit is a diverged and duplicated form of b found in plants and photosynthetic bacteria.</text>
</comment>
<keyword evidence="5 15" id="KW-0812">Transmembrane</keyword>
<dbReference type="GO" id="GO:0045259">
    <property type="term" value="C:proton-transporting ATP synthase complex"/>
    <property type="evidence" value="ECO:0007669"/>
    <property type="project" value="UniProtKB-KW"/>
</dbReference>
<sequence>MGSILETLGINPRFILISLVGFLILLFVLSKYAFGPLVRTLQARQDKIRGDLDDAQKSRDDMVALQRDYEQRLAAIEDEARDKIQAAVKEAQLARDQILAKAHDDAQVIVQRGQEEAIAERAKLLVDSRNQIVDLATLMARQSARENLSVAGQANLIDDAIAKIGSLN</sequence>
<evidence type="ECO:0000313" key="19">
    <source>
        <dbReference type="Proteomes" id="UP000237684"/>
    </source>
</evidence>
<keyword evidence="3 15" id="KW-1003">Cell membrane</keyword>
<organism evidence="18 19">
    <name type="scientific">Abditibacterium utsteinense</name>
    <dbReference type="NCBI Taxonomy" id="1960156"/>
    <lineage>
        <taxon>Bacteria</taxon>
        <taxon>Pseudomonadati</taxon>
        <taxon>Abditibacteriota</taxon>
        <taxon>Abditibacteriia</taxon>
        <taxon>Abditibacteriales</taxon>
        <taxon>Abditibacteriaceae</taxon>
        <taxon>Abditibacterium</taxon>
    </lineage>
</organism>
<evidence type="ECO:0000256" key="13">
    <source>
        <dbReference type="ARBA" id="ARBA00026054"/>
    </source>
</evidence>
<dbReference type="FunCoup" id="A0A2S8SV97">
    <property type="interactions" value="81"/>
</dbReference>
<dbReference type="PANTHER" id="PTHR33445:SF1">
    <property type="entry name" value="ATP SYNTHASE SUBUNIT B"/>
    <property type="match status" value="1"/>
</dbReference>
<dbReference type="GO" id="GO:0046961">
    <property type="term" value="F:proton-transporting ATPase activity, rotational mechanism"/>
    <property type="evidence" value="ECO:0007669"/>
    <property type="project" value="TreeGrafter"/>
</dbReference>
<keyword evidence="19" id="KW-1185">Reference proteome</keyword>
<evidence type="ECO:0000256" key="4">
    <source>
        <dbReference type="ARBA" id="ARBA00022547"/>
    </source>
</evidence>
<comment type="similarity">
    <text evidence="1 15 16">Belongs to the ATPase B chain family.</text>
</comment>
<dbReference type="InterPro" id="IPR002146">
    <property type="entry name" value="ATP_synth_b/b'su_bac/chlpt"/>
</dbReference>
<evidence type="ECO:0000256" key="8">
    <source>
        <dbReference type="ARBA" id="ARBA00023065"/>
    </source>
</evidence>
<evidence type="ECO:0000256" key="2">
    <source>
        <dbReference type="ARBA" id="ARBA00022448"/>
    </source>
</evidence>
<name>A0A2S8SV97_9BACT</name>
<evidence type="ECO:0000256" key="15">
    <source>
        <dbReference type="HAMAP-Rule" id="MF_01398"/>
    </source>
</evidence>
<dbReference type="CDD" id="cd06503">
    <property type="entry name" value="ATP-synt_Fo_b"/>
    <property type="match status" value="1"/>
</dbReference>
<accession>A0A2S8SV97</accession>
<comment type="subunit">
    <text evidence="15">F-type ATPases have 2 components, F(1) - the catalytic core - and F(0) - the membrane proton channel. F(1) has five subunits: alpha(3), beta(3), gamma(1), delta(1), epsilon(1). F(0) has three main subunits: a(1), b(2) and c(10-14). The alpha and beta chains form an alternating ring which encloses part of the gamma chain. F(1) is attached to F(0) by a central stalk formed by the gamma and epsilon chains, while a peripheral stalk is formed by the delta and b chains.</text>
</comment>
<dbReference type="PANTHER" id="PTHR33445">
    <property type="entry name" value="ATP SYNTHASE SUBUNIT B', CHLOROPLASTIC"/>
    <property type="match status" value="1"/>
</dbReference>
<comment type="subunit">
    <text evidence="13">F-type ATPases have 2 components, F(1) - the catalytic core - and F(0) - the membrane proton channel. F(1) has five subunits: alpha(3), beta(3), gamma(1), delta(1), epsilon(1). F(0) has four main subunits: a(1), b(2) and c(10-14). The alpha and beta chains form an alternating ring which encloses part of the gamma chain. F(1) is attached to F(0) by a central stalk formed by the gamma and epsilon chains, while a peripheral stalk is formed by the delta and b chains.</text>
</comment>
<dbReference type="Pfam" id="PF00430">
    <property type="entry name" value="ATP-synt_B"/>
    <property type="match status" value="1"/>
</dbReference>
<dbReference type="GO" id="GO:0005886">
    <property type="term" value="C:plasma membrane"/>
    <property type="evidence" value="ECO:0007669"/>
    <property type="project" value="UniProtKB-SubCell"/>
</dbReference>
<evidence type="ECO:0000256" key="16">
    <source>
        <dbReference type="RuleBase" id="RU003848"/>
    </source>
</evidence>
<comment type="function">
    <text evidence="11 15">F(1)F(0) ATP synthase produces ATP from ADP in the presence of a proton or sodium gradient. F-type ATPases consist of two structural domains, F(1) containing the extramembraneous catalytic core and F(0) containing the membrane proton channel, linked together by a central stalk and a peripheral stalk. During catalysis, ATP synthesis in the catalytic domain of F(1) is coupled via a rotary mechanism of the central stalk subunits to proton translocation.</text>
</comment>
<evidence type="ECO:0000256" key="6">
    <source>
        <dbReference type="ARBA" id="ARBA00022781"/>
    </source>
</evidence>
<keyword evidence="6 15" id="KW-0375">Hydrogen ion transport</keyword>
<keyword evidence="7 15" id="KW-1133">Transmembrane helix</keyword>
<protein>
    <recommendedName>
        <fullName evidence="15">ATP synthase subunit b</fullName>
    </recommendedName>
    <alternativeName>
        <fullName evidence="15">ATP synthase F(0) sector subunit b</fullName>
    </alternativeName>
    <alternativeName>
        <fullName evidence="15">ATPase subunit I</fullName>
    </alternativeName>
    <alternativeName>
        <fullName evidence="15">F-type ATPase subunit b</fullName>
        <shortName evidence="15">F-ATPase subunit b</shortName>
    </alternativeName>
</protein>
<feature type="coiled-coil region" evidence="17">
    <location>
        <begin position="66"/>
        <end position="97"/>
    </location>
</feature>
<dbReference type="InterPro" id="IPR050059">
    <property type="entry name" value="ATP_synthase_B_chain"/>
</dbReference>
<dbReference type="NCBIfam" id="TIGR01144">
    <property type="entry name" value="ATP_synt_b"/>
    <property type="match status" value="1"/>
</dbReference>
<evidence type="ECO:0000256" key="11">
    <source>
        <dbReference type="ARBA" id="ARBA00025198"/>
    </source>
</evidence>